<dbReference type="OrthoDB" id="341208at2"/>
<evidence type="ECO:0000313" key="10">
    <source>
        <dbReference type="EMBL" id="APH73090.1"/>
    </source>
</evidence>
<keyword evidence="8" id="KW-1133">Transmembrane helix</keyword>
<evidence type="ECO:0000256" key="1">
    <source>
        <dbReference type="ARBA" id="ARBA00000085"/>
    </source>
</evidence>
<evidence type="ECO:0000256" key="8">
    <source>
        <dbReference type="SAM" id="Phobius"/>
    </source>
</evidence>
<dbReference type="GO" id="GO:0005524">
    <property type="term" value="F:ATP binding"/>
    <property type="evidence" value="ECO:0007669"/>
    <property type="project" value="UniProtKB-KW"/>
</dbReference>
<keyword evidence="3" id="KW-0597">Phosphoprotein</keyword>
<keyword evidence="4" id="KW-0808">Transferase</keyword>
<evidence type="ECO:0000313" key="11">
    <source>
        <dbReference type="Proteomes" id="UP000182840"/>
    </source>
</evidence>
<feature type="transmembrane region" description="Helical" evidence="8">
    <location>
        <begin position="21"/>
        <end position="43"/>
    </location>
</feature>
<sequence length="579" mass="63114">MRQPEFLRRTLAAPRTLQFHLIAFAAILVLPLFVIAVTVLLWFSSSELASNEARLQRMAFDVSASVDRDVTSWITVLETLGTSELLQEGRLEAFHARARAALRNSDVHVILLDDDYDQVLNTRVPFGTPLPKTADIRSAEIVAKSRKSYVSDAFVGRVSGERVVNVEIPVMRDDELRYILVITFNVARIGEIIAQEQLGTDWNVIVSDRSGGVIAQDPPAALSAEPPSVNENGGQGGGVVRQTGDSDEWVEGYRWSQVTGWRTSVRVPRATLDAPFWRSFYGLALLALLAALVTVGLATFLARRMSRSMSKLRIAAGDLAAGRAIEAARQPIAEANVVLDAIRKAANVISERTHALQASEEQSRDQVEQIKMLMGELAHRNKNVMAVLQAIARQISRRSNSLEEFQTSFDSRIGALVRSNDLLFGSAGAKGQLRELVRRQLAPFIEGEPDRIETLGPDLALRSEAVQSLGLAFHELATNATKYGALSNSTGKVVVSWKREGTDGIDLTWREQGGPPVTEPTGSGFGKVVIERLTGANLNGEVEYLFHPEGVVWRLTAPAVVSTVAEDLAARRPAAAVGA</sequence>
<dbReference type="GO" id="GO:0004673">
    <property type="term" value="F:protein histidine kinase activity"/>
    <property type="evidence" value="ECO:0007669"/>
    <property type="project" value="UniProtKB-EC"/>
</dbReference>
<dbReference type="RefSeq" id="WP_072606562.1">
    <property type="nucleotide sequence ID" value="NZ_CP018171.1"/>
</dbReference>
<name>A0A1L3SUM9_9HYPH</name>
<dbReference type="PANTHER" id="PTHR41523:SF7">
    <property type="entry name" value="HISTIDINE KINASE"/>
    <property type="match status" value="1"/>
</dbReference>
<keyword evidence="11" id="KW-1185">Reference proteome</keyword>
<evidence type="ECO:0000256" key="4">
    <source>
        <dbReference type="ARBA" id="ARBA00022679"/>
    </source>
</evidence>
<dbReference type="Gene3D" id="3.30.450.20">
    <property type="entry name" value="PAS domain"/>
    <property type="match status" value="1"/>
</dbReference>
<dbReference type="EC" id="2.7.13.3" evidence="2"/>
<accession>A0A1L3SUM9</accession>
<evidence type="ECO:0000256" key="5">
    <source>
        <dbReference type="ARBA" id="ARBA00022741"/>
    </source>
</evidence>
<dbReference type="KEGG" id="meso:BSQ44_18220"/>
<keyword evidence="7" id="KW-0067">ATP-binding</keyword>
<evidence type="ECO:0000256" key="2">
    <source>
        <dbReference type="ARBA" id="ARBA00012438"/>
    </source>
</evidence>
<evidence type="ECO:0000256" key="3">
    <source>
        <dbReference type="ARBA" id="ARBA00022553"/>
    </source>
</evidence>
<evidence type="ECO:0000256" key="6">
    <source>
        <dbReference type="ARBA" id="ARBA00022777"/>
    </source>
</evidence>
<dbReference type="InterPro" id="IPR036890">
    <property type="entry name" value="HATPase_C_sf"/>
</dbReference>
<dbReference type="STRING" id="1670800.BSQ44_18220"/>
<dbReference type="Gene3D" id="3.30.565.10">
    <property type="entry name" value="Histidine kinase-like ATPase, C-terminal domain"/>
    <property type="match status" value="1"/>
</dbReference>
<feature type="domain" description="Signal transduction histidine kinase HWE region" evidence="9">
    <location>
        <begin position="376"/>
        <end position="458"/>
    </location>
</feature>
<organism evidence="10 11">
    <name type="scientific">Aquibium oceanicum</name>
    <dbReference type="NCBI Taxonomy" id="1670800"/>
    <lineage>
        <taxon>Bacteria</taxon>
        <taxon>Pseudomonadati</taxon>
        <taxon>Pseudomonadota</taxon>
        <taxon>Alphaproteobacteria</taxon>
        <taxon>Hyphomicrobiales</taxon>
        <taxon>Phyllobacteriaceae</taxon>
        <taxon>Aquibium</taxon>
    </lineage>
</organism>
<keyword evidence="8" id="KW-0812">Transmembrane</keyword>
<comment type="catalytic activity">
    <reaction evidence="1">
        <text>ATP + protein L-histidine = ADP + protein N-phospho-L-histidine.</text>
        <dbReference type="EC" id="2.7.13.3"/>
    </reaction>
</comment>
<protein>
    <recommendedName>
        <fullName evidence="2">histidine kinase</fullName>
        <ecNumber evidence="2">2.7.13.3</ecNumber>
    </recommendedName>
</protein>
<dbReference type="AlphaFoldDB" id="A0A1L3SUM9"/>
<evidence type="ECO:0000259" key="9">
    <source>
        <dbReference type="SMART" id="SM00911"/>
    </source>
</evidence>
<proteinExistence type="predicted"/>
<dbReference type="SMART" id="SM00911">
    <property type="entry name" value="HWE_HK"/>
    <property type="match status" value="1"/>
</dbReference>
<dbReference type="PANTHER" id="PTHR41523">
    <property type="entry name" value="TWO-COMPONENT SYSTEM SENSOR PROTEIN"/>
    <property type="match status" value="1"/>
</dbReference>
<keyword evidence="6" id="KW-0418">Kinase</keyword>
<dbReference type="InterPro" id="IPR011102">
    <property type="entry name" value="Sig_transdc_His_kinase_HWE"/>
</dbReference>
<dbReference type="Proteomes" id="UP000182840">
    <property type="component" value="Chromosome"/>
</dbReference>
<feature type="transmembrane region" description="Helical" evidence="8">
    <location>
        <begin position="280"/>
        <end position="302"/>
    </location>
</feature>
<keyword evidence="5" id="KW-0547">Nucleotide-binding</keyword>
<gene>
    <name evidence="10" type="ORF">BSQ44_18220</name>
</gene>
<dbReference type="EMBL" id="CP018171">
    <property type="protein sequence ID" value="APH73090.1"/>
    <property type="molecule type" value="Genomic_DNA"/>
</dbReference>
<evidence type="ECO:0000256" key="7">
    <source>
        <dbReference type="ARBA" id="ARBA00022840"/>
    </source>
</evidence>
<reference evidence="11" key="1">
    <citation type="submission" date="2016-11" db="EMBL/GenBank/DDBJ databases">
        <title>Mesorhizobium oceanicum sp. nov., isolated from deep seawater in South China Sea.</title>
        <authorList>
            <person name="Fu G.-Y."/>
        </authorList>
    </citation>
    <scope>NUCLEOTIDE SEQUENCE [LARGE SCALE GENOMIC DNA]</scope>
    <source>
        <strain evidence="11">B7</strain>
    </source>
</reference>
<keyword evidence="8" id="KW-0472">Membrane</keyword>
<dbReference type="Pfam" id="PF07536">
    <property type="entry name" value="HWE_HK"/>
    <property type="match status" value="1"/>
</dbReference>